<dbReference type="RefSeq" id="WP_011024973.1">
    <property type="nucleotide sequence ID" value="NC_003869.1"/>
</dbReference>
<evidence type="ECO:0000256" key="2">
    <source>
        <dbReference type="ARBA" id="ARBA00022840"/>
    </source>
</evidence>
<dbReference type="PROSITE" id="PS00688">
    <property type="entry name" value="SIGMA54_INTERACT_3"/>
    <property type="match status" value="1"/>
</dbReference>
<evidence type="ECO:0000313" key="8">
    <source>
        <dbReference type="Proteomes" id="UP000000555"/>
    </source>
</evidence>
<dbReference type="PROSITE" id="PS00675">
    <property type="entry name" value="SIGMA54_INTERACT_1"/>
    <property type="match status" value="1"/>
</dbReference>
<dbReference type="OrthoDB" id="9803970at2"/>
<dbReference type="STRING" id="273068.TTE0550"/>
<evidence type="ECO:0000259" key="5">
    <source>
        <dbReference type="PROSITE" id="PS50045"/>
    </source>
</evidence>
<keyword evidence="3" id="KW-0805">Transcription regulation</keyword>
<dbReference type="Pfam" id="PF00158">
    <property type="entry name" value="Sigma54_activat"/>
    <property type="match status" value="1"/>
</dbReference>
<dbReference type="SMART" id="SM00382">
    <property type="entry name" value="AAA"/>
    <property type="match status" value="1"/>
</dbReference>
<gene>
    <name evidence="7" type="primary">PspF2</name>
    <name evidence="7" type="ordered locus">TTE0550</name>
</gene>
<dbReference type="SUPFAM" id="SSF52540">
    <property type="entry name" value="P-loop containing nucleoside triphosphate hydrolases"/>
    <property type="match status" value="1"/>
</dbReference>
<dbReference type="InterPro" id="IPR003593">
    <property type="entry name" value="AAA+_ATPase"/>
</dbReference>
<dbReference type="CDD" id="cd00130">
    <property type="entry name" value="PAS"/>
    <property type="match status" value="1"/>
</dbReference>
<evidence type="ECO:0000256" key="1">
    <source>
        <dbReference type="ARBA" id="ARBA00022741"/>
    </source>
</evidence>
<dbReference type="PANTHER" id="PTHR32071">
    <property type="entry name" value="TRANSCRIPTIONAL REGULATORY PROTEIN"/>
    <property type="match status" value="1"/>
</dbReference>
<dbReference type="Gene3D" id="1.10.10.60">
    <property type="entry name" value="Homeodomain-like"/>
    <property type="match status" value="1"/>
</dbReference>
<keyword evidence="8" id="KW-1185">Reference proteome</keyword>
<dbReference type="InterPro" id="IPR002197">
    <property type="entry name" value="HTH_Fis"/>
</dbReference>
<feature type="domain" description="Sigma-54 factor interaction" evidence="5">
    <location>
        <begin position="156"/>
        <end position="385"/>
    </location>
</feature>
<organism evidence="7 8">
    <name type="scientific">Caldanaerobacter subterraneus subsp. tengcongensis (strain DSM 15242 / JCM 11007 / NBRC 100824 / MB4)</name>
    <name type="common">Thermoanaerobacter tengcongensis</name>
    <dbReference type="NCBI Taxonomy" id="273068"/>
    <lineage>
        <taxon>Bacteria</taxon>
        <taxon>Bacillati</taxon>
        <taxon>Bacillota</taxon>
        <taxon>Clostridia</taxon>
        <taxon>Thermoanaerobacterales</taxon>
        <taxon>Thermoanaerobacteraceae</taxon>
        <taxon>Caldanaerobacter</taxon>
    </lineage>
</organism>
<evidence type="ECO:0000256" key="4">
    <source>
        <dbReference type="ARBA" id="ARBA00023163"/>
    </source>
</evidence>
<dbReference type="Pfam" id="PF25601">
    <property type="entry name" value="AAA_lid_14"/>
    <property type="match status" value="1"/>
</dbReference>
<dbReference type="GO" id="GO:0005524">
    <property type="term" value="F:ATP binding"/>
    <property type="evidence" value="ECO:0007669"/>
    <property type="project" value="UniProtKB-KW"/>
</dbReference>
<dbReference type="PROSITE" id="PS50112">
    <property type="entry name" value="PAS"/>
    <property type="match status" value="1"/>
</dbReference>
<evidence type="ECO:0000259" key="6">
    <source>
        <dbReference type="PROSITE" id="PS50112"/>
    </source>
</evidence>
<dbReference type="Proteomes" id="UP000000555">
    <property type="component" value="Chromosome"/>
</dbReference>
<dbReference type="HOGENOM" id="CLU_000445_8_1_9"/>
<dbReference type="Gene3D" id="1.10.8.60">
    <property type="match status" value="1"/>
</dbReference>
<dbReference type="Gene3D" id="3.30.450.20">
    <property type="entry name" value="PAS domain"/>
    <property type="match status" value="1"/>
</dbReference>
<dbReference type="PANTHER" id="PTHR32071:SF57">
    <property type="entry name" value="C4-DICARBOXYLATE TRANSPORT TRANSCRIPTIONAL REGULATORY PROTEIN DCTD"/>
    <property type="match status" value="1"/>
</dbReference>
<evidence type="ECO:0000256" key="3">
    <source>
        <dbReference type="ARBA" id="ARBA00023015"/>
    </source>
</evidence>
<dbReference type="Pfam" id="PF02954">
    <property type="entry name" value="HTH_8"/>
    <property type="match status" value="1"/>
</dbReference>
<dbReference type="NCBIfam" id="TIGR00229">
    <property type="entry name" value="sensory_box"/>
    <property type="match status" value="1"/>
</dbReference>
<dbReference type="GO" id="GO:0006355">
    <property type="term" value="P:regulation of DNA-templated transcription"/>
    <property type="evidence" value="ECO:0007669"/>
    <property type="project" value="InterPro"/>
</dbReference>
<keyword evidence="1" id="KW-0547">Nucleotide-binding</keyword>
<feature type="domain" description="PAS" evidence="6">
    <location>
        <begin position="15"/>
        <end position="63"/>
    </location>
</feature>
<dbReference type="InterPro" id="IPR027417">
    <property type="entry name" value="P-loop_NTPase"/>
</dbReference>
<dbReference type="InterPro" id="IPR058031">
    <property type="entry name" value="AAA_lid_NorR"/>
</dbReference>
<dbReference type="Pfam" id="PF13188">
    <property type="entry name" value="PAS_8"/>
    <property type="match status" value="1"/>
</dbReference>
<keyword evidence="2" id="KW-0067">ATP-binding</keyword>
<protein>
    <submittedName>
        <fullName evidence="7">NtrC family Transcriptional regulator, ATPase domain protein</fullName>
    </submittedName>
</protein>
<dbReference type="InterPro" id="IPR002078">
    <property type="entry name" value="Sigma_54_int"/>
</dbReference>
<dbReference type="SUPFAM" id="SSF55785">
    <property type="entry name" value="PYP-like sensor domain (PAS domain)"/>
    <property type="match status" value="1"/>
</dbReference>
<dbReference type="InterPro" id="IPR035965">
    <property type="entry name" value="PAS-like_dom_sf"/>
</dbReference>
<dbReference type="InterPro" id="IPR025662">
    <property type="entry name" value="Sigma_54_int_dom_ATP-bd_1"/>
</dbReference>
<dbReference type="KEGG" id="tte:TTE0550"/>
<dbReference type="SUPFAM" id="SSF46689">
    <property type="entry name" value="Homeodomain-like"/>
    <property type="match status" value="1"/>
</dbReference>
<reference evidence="7 8" key="1">
    <citation type="journal article" date="2002" name="Genome Res.">
        <title>A complete sequence of the T. tengcongensis genome.</title>
        <authorList>
            <person name="Bao Q."/>
            <person name="Tian Y."/>
            <person name="Li W."/>
            <person name="Xu Z."/>
            <person name="Xuan Z."/>
            <person name="Hu S."/>
            <person name="Dong W."/>
            <person name="Yang J."/>
            <person name="Chen Y."/>
            <person name="Xue Y."/>
            <person name="Xu Y."/>
            <person name="Lai X."/>
            <person name="Huang L."/>
            <person name="Dong X."/>
            <person name="Ma Y."/>
            <person name="Ling L."/>
            <person name="Tan H."/>
            <person name="Chen R."/>
            <person name="Wang J."/>
            <person name="Yu J."/>
            <person name="Yang H."/>
        </authorList>
    </citation>
    <scope>NUCLEOTIDE SEQUENCE [LARGE SCALE GENOMIC DNA]</scope>
    <source>
        <strain evidence="8">DSM 15242 / JCM 11007 / NBRC 100824 / MB4</strain>
    </source>
</reference>
<dbReference type="CDD" id="cd00009">
    <property type="entry name" value="AAA"/>
    <property type="match status" value="1"/>
</dbReference>
<evidence type="ECO:0000313" key="7">
    <source>
        <dbReference type="EMBL" id="AAM23826.1"/>
    </source>
</evidence>
<dbReference type="eggNOG" id="COG3829">
    <property type="taxonomic scope" value="Bacteria"/>
</dbReference>
<dbReference type="InterPro" id="IPR025944">
    <property type="entry name" value="Sigma_54_int_dom_CS"/>
</dbReference>
<dbReference type="AlphaFoldDB" id="Q8R5U0"/>
<dbReference type="GO" id="GO:0043565">
    <property type="term" value="F:sequence-specific DNA binding"/>
    <property type="evidence" value="ECO:0007669"/>
    <property type="project" value="InterPro"/>
</dbReference>
<sequence>MSKNIDKSFLFSEEMEFLFESVFDKLPIAIDILDAEGNIRMINKTFLDYLGLEKDKVINKYVLDVDRNSRFPLVLKTGQNEIAYRHKFANGKEAIVHRIAIKDGDEVIGGFGMILFEDLNELRKLIEKNRLLETELEHYKKTLRKIHGAKYSWENIIGKSDAIVECKKKAMKMANMDSNILIYGESGVGKELFAHAIHNSSKRRDYPFVTVNCAAIPEQLMESELFGYEEGAFTGAQKGGKIGKFELANHGTIFLDEIGDMPYTMQAKLLRVLQEGEIERVGGKAPIKVDVRVISATNKDLSKLVKEGKFRSDLFYRINVLMLNVPPLRERKEDIPLLIDHFLSLLTQNSGIYKKVSKEVYDILEKYDWPGNIRELRNVIERMVVNSEGDIIRKTDIPLYILKKELPVRKKGSGLQEMLEEFEKEIIFETLKECNYNKSQAAEILKIPRSRLYRKLKKFGILEENNEVK</sequence>
<proteinExistence type="predicted"/>
<accession>Q8R5U0</accession>
<dbReference type="FunFam" id="3.40.50.300:FF:000006">
    <property type="entry name" value="DNA-binding transcriptional regulator NtrC"/>
    <property type="match status" value="1"/>
</dbReference>
<dbReference type="PROSITE" id="PS50045">
    <property type="entry name" value="SIGMA54_INTERACT_4"/>
    <property type="match status" value="1"/>
</dbReference>
<dbReference type="EMBL" id="AE008691">
    <property type="protein sequence ID" value="AAM23826.1"/>
    <property type="molecule type" value="Genomic_DNA"/>
</dbReference>
<dbReference type="Gene3D" id="3.40.50.300">
    <property type="entry name" value="P-loop containing nucleotide triphosphate hydrolases"/>
    <property type="match status" value="1"/>
</dbReference>
<dbReference type="InterPro" id="IPR009057">
    <property type="entry name" value="Homeodomain-like_sf"/>
</dbReference>
<dbReference type="InterPro" id="IPR000014">
    <property type="entry name" value="PAS"/>
</dbReference>
<name>Q8R5U0_CALS4</name>
<keyword evidence="4" id="KW-0804">Transcription</keyword>
<dbReference type="PRINTS" id="PR01590">
    <property type="entry name" value="HTHFIS"/>
</dbReference>